<protein>
    <submittedName>
        <fullName evidence="4">S-layer homology domain-containing protein</fullName>
    </submittedName>
</protein>
<dbReference type="RefSeq" id="WP_124763261.1">
    <property type="nucleotide sequence ID" value="NZ_JAFBDY010000009.1"/>
</dbReference>
<evidence type="ECO:0000313" key="5">
    <source>
        <dbReference type="Proteomes" id="UP000274033"/>
    </source>
</evidence>
<dbReference type="Proteomes" id="UP000274033">
    <property type="component" value="Unassembled WGS sequence"/>
</dbReference>
<dbReference type="InterPro" id="IPR051465">
    <property type="entry name" value="Cell_Envelope_Struct_Comp"/>
</dbReference>
<dbReference type="PROSITE" id="PS51272">
    <property type="entry name" value="SLH"/>
    <property type="match status" value="3"/>
</dbReference>
<feature type="chain" id="PRO_5039210839" evidence="2">
    <location>
        <begin position="29"/>
        <end position="1654"/>
    </location>
</feature>
<feature type="signal peptide" evidence="2">
    <location>
        <begin position="1"/>
        <end position="28"/>
    </location>
</feature>
<proteinExistence type="predicted"/>
<feature type="domain" description="SLH" evidence="3">
    <location>
        <begin position="160"/>
        <end position="218"/>
    </location>
</feature>
<comment type="caution">
    <text evidence="4">The sequence shown here is derived from an EMBL/GenBank/DDBJ whole genome shotgun (WGS) entry which is preliminary data.</text>
</comment>
<feature type="domain" description="SLH" evidence="3">
    <location>
        <begin position="35"/>
        <end position="98"/>
    </location>
</feature>
<evidence type="ECO:0000259" key="3">
    <source>
        <dbReference type="PROSITE" id="PS51272"/>
    </source>
</evidence>
<dbReference type="Pfam" id="PF00395">
    <property type="entry name" value="SLH"/>
    <property type="match status" value="3"/>
</dbReference>
<gene>
    <name evidence="4" type="ORF">EBB45_04930</name>
</gene>
<feature type="domain" description="SLH" evidence="3">
    <location>
        <begin position="99"/>
        <end position="159"/>
    </location>
</feature>
<keyword evidence="5" id="KW-1185">Reference proteome</keyword>
<evidence type="ECO:0000313" key="4">
    <source>
        <dbReference type="EMBL" id="RQW75489.1"/>
    </source>
</evidence>
<evidence type="ECO:0000256" key="1">
    <source>
        <dbReference type="ARBA" id="ARBA00022729"/>
    </source>
</evidence>
<sequence>MAKRGIGSRKYLNAGITAALIVSSAAIAAPNQAKASSDFLDIKTGDYFYSAVKSLSERGIIKGFPNGTFKPNDHVTRGQAAIIIAGALGLDTTDVIDPAFKDIPKTHPYYGAIAALHNAGILGGYSDDTFRPNEPILRYHMAKIIAKAFDLKGAKPNALPFKDIRGDYKNAIAALYENNITSGKTPTTFDGMANVTRGQLATFVVKAEQVDIEPVFTIEDISSNTIKTDHGVFTPSSQLSPIFTEENSNALKGAKLIAIIEDGKIIEIQSLTLNNSESLFSGRDAAINNLTINADNIEVKNVHVRNLNVSSNVDKEISLDRVVADNVLIDSADHSIASINGVIANNAKGLNVNLRNSTINLLHVQRDGIILNVDTKLPEILIDVDVKSIQLNGEVGKVVVDVTVEIDITGNVKIDQLILTKAREIVLNIAGRLKELLVQNQSTKIEIGTQLNLEMVIIPAKSTISSILSNFEQRKQSISKITDSLGKILYTRTTGSSGGSGSSSPALVITGVTEGEFYNINVVPQFNRGTATLSKNGGEKENFVSGTTISEEGNYVLEVISSGNKVIVGFTVDKISPTVTGVLNDSANNQNVIPKFDEGTATLSKDAGVKENFTSLTTITEEGQYILEVIDEAGNITTINFVIDKTLPIITGVANASYYNNEITPEFNEGTAKLSKDGGQATDFASGSTLSEEGVYDLVVTDLAGNITTVKFTIDKTAPEVTGVANESNYTSDVTPTFTEGSATLTQNGGTKNPFTSGTVITEDGDYVLEVTDLAGNITTIQFVIDQIPPIITGVINGHFYKNAVTPEFNEGTATLSKDGGAVEGFTSGTPIGQEGSYTLIVTDGSGLSSTVQFTIDQTAPTFTGVSDGASYSGNITPTFNEGTAKLAKKGQAEIDFTSGATLEEEGEYVLKITDLAGNATTVHFSIDQTPPSITGVADGNLYNKAVTPIFNEGTAKLSKNAGEQTDFTSGKSIDEDGQYVLEVTDAAGNQTSVEFSIDQTPPTVTGVEHQHFYNESVTPSLSDGTAKLSKNGEEEFSFTSGTSISDEGYYLLTATDVVGNLALVEFTIDKTAPTINGVDSNKNYKNSVEPTFNEGIATLAKNGGPAENFTSGTSVSEEGSYVLIVTDQAGNISIINFTIDQTPPTITGVTQGGLYNQDVTIVFDGNGQLSKNGEPPYNFESGNVIHEDGEYVLVVMDEAENTSSVSFSMDQTAPIISGVSDGQNYNHKVAPIFNEGTATLTKSGEEAKTFTSGVEVTQEGSYILSVIDEANNATTTSFVIDLTTPTLEAAMISSSKVDNPKIAGRADRITLFIDANEAVTISDKFGTIGSGNINSLQVDDAGDEDESTWNLTFDVANQDPNLEGNVEIEFTMTDPAGNKQVYSTGYITDGSSVEVDQKAAMVLDSVMDSEKGFIDITFSEPVYGDSFGPLGKEDFIPVLHKVGEAYNNSTATITNITRVDGSSLVGGETKVRVHLNYSGTTIQGDKIEVKSAENSILDQGGNTTASSETSGVYPLKPLVTYTWNDENDTITFTSELSMTTYTNVKLKIAGSQKSGDPNVFLTTATPIGGDERIKISVAPGWDNDAFFGATGNGIFAQAINKNTVQFTADNKYGASFIQDHFYVIFEHLTDPTIKTIIDLNIDSGAGNIIRINN</sequence>
<dbReference type="InterPro" id="IPR001119">
    <property type="entry name" value="SLH_dom"/>
</dbReference>
<name>A0A3N9UH99_9BACI</name>
<evidence type="ECO:0000256" key="2">
    <source>
        <dbReference type="SAM" id="SignalP"/>
    </source>
</evidence>
<dbReference type="PANTHER" id="PTHR43308">
    <property type="entry name" value="OUTER MEMBRANE PROTEIN ALPHA-RELATED"/>
    <property type="match status" value="1"/>
</dbReference>
<keyword evidence="1 2" id="KW-0732">Signal</keyword>
<organism evidence="4 5">
    <name type="scientific">Lysinibacillus composti</name>
    <dbReference type="NCBI Taxonomy" id="720633"/>
    <lineage>
        <taxon>Bacteria</taxon>
        <taxon>Bacillati</taxon>
        <taxon>Bacillota</taxon>
        <taxon>Bacilli</taxon>
        <taxon>Bacillales</taxon>
        <taxon>Bacillaceae</taxon>
        <taxon>Lysinibacillus</taxon>
    </lineage>
</organism>
<dbReference type="EMBL" id="RRCT01000003">
    <property type="protein sequence ID" value="RQW75489.1"/>
    <property type="molecule type" value="Genomic_DNA"/>
</dbReference>
<dbReference type="PANTHER" id="PTHR43308:SF5">
    <property type="entry name" value="S-LAYER PROTEIN _ PEPTIDOGLYCAN ENDO-BETA-N-ACETYLGLUCOSAMINIDASE"/>
    <property type="match status" value="1"/>
</dbReference>
<dbReference type="OrthoDB" id="57539at2"/>
<accession>A0A3N9UH99</accession>
<reference evidence="4 5" key="1">
    <citation type="journal article" date="2013" name="J. Microbiol.">
        <title>Lysinibacillus chungkukjangi sp. nov., isolated from Chungkukjang, Korean fermented soybean food.</title>
        <authorList>
            <person name="Kim S.J."/>
            <person name="Jang Y.H."/>
            <person name="Hamada M."/>
            <person name="Ahn J.H."/>
            <person name="Weon H.Y."/>
            <person name="Suzuki K."/>
            <person name="Whang K.S."/>
            <person name="Kwon S.W."/>
        </authorList>
    </citation>
    <scope>NUCLEOTIDE SEQUENCE [LARGE SCALE GENOMIC DNA]</scope>
    <source>
        <strain evidence="4 5">MCCC 1A12701</strain>
    </source>
</reference>